<keyword evidence="4" id="KW-1185">Reference proteome</keyword>
<organism evidence="3 4">
    <name type="scientific">Cladophialophora chaetospira</name>
    <dbReference type="NCBI Taxonomy" id="386627"/>
    <lineage>
        <taxon>Eukaryota</taxon>
        <taxon>Fungi</taxon>
        <taxon>Dikarya</taxon>
        <taxon>Ascomycota</taxon>
        <taxon>Pezizomycotina</taxon>
        <taxon>Eurotiomycetes</taxon>
        <taxon>Chaetothyriomycetidae</taxon>
        <taxon>Chaetothyriales</taxon>
        <taxon>Herpotrichiellaceae</taxon>
        <taxon>Cladophialophora</taxon>
    </lineage>
</organism>
<comment type="pathway">
    <text evidence="1">Mycotoxin biosynthesis.</text>
</comment>
<comment type="similarity">
    <text evidence="2">Belongs to the ustYa family.</text>
</comment>
<protein>
    <submittedName>
        <fullName evidence="3">Uncharacterized protein</fullName>
    </submittedName>
</protein>
<proteinExistence type="inferred from homology"/>
<comment type="caution">
    <text evidence="3">The sequence shown here is derived from an EMBL/GenBank/DDBJ whole genome shotgun (WGS) entry which is preliminary data.</text>
</comment>
<dbReference type="InterPro" id="IPR021765">
    <property type="entry name" value="UstYa-like"/>
</dbReference>
<sequence length="187" mass="20929">MCPWTPAASSIEYFWKTFEEVDFVIHSIYAGAPTAGGEAAWDTVAGDTLVAINAHDLHKLKMPLGGEWATLPHDNESIIAIPEMSLQMQCLNFLRQHTYSDQYDYTHLRTFYGAAQDVSQRVDRCLERLRMAFMCAADLTPILRIGHVDGKQGWDLKTLHKCRNVEKLQFWSAGKAVGGVAEGSILL</sequence>
<dbReference type="Proteomes" id="UP001172673">
    <property type="component" value="Unassembled WGS sequence"/>
</dbReference>
<evidence type="ECO:0000313" key="3">
    <source>
        <dbReference type="EMBL" id="KAJ9606923.1"/>
    </source>
</evidence>
<accession>A0AA39CFR2</accession>
<evidence type="ECO:0000256" key="2">
    <source>
        <dbReference type="ARBA" id="ARBA00035112"/>
    </source>
</evidence>
<dbReference type="GO" id="GO:0043386">
    <property type="term" value="P:mycotoxin biosynthetic process"/>
    <property type="evidence" value="ECO:0007669"/>
    <property type="project" value="InterPro"/>
</dbReference>
<dbReference type="AlphaFoldDB" id="A0AA39CFR2"/>
<dbReference type="EMBL" id="JAPDRK010000013">
    <property type="protein sequence ID" value="KAJ9606923.1"/>
    <property type="molecule type" value="Genomic_DNA"/>
</dbReference>
<dbReference type="Pfam" id="PF11807">
    <property type="entry name" value="UstYa"/>
    <property type="match status" value="1"/>
</dbReference>
<reference evidence="3" key="1">
    <citation type="submission" date="2022-10" db="EMBL/GenBank/DDBJ databases">
        <title>Culturing micro-colonial fungi from biological soil crusts in the Mojave desert and describing Neophaeococcomyces mojavensis, and introducing the new genera and species Taxawa tesnikishii.</title>
        <authorList>
            <person name="Kurbessoian T."/>
            <person name="Stajich J.E."/>
        </authorList>
    </citation>
    <scope>NUCLEOTIDE SEQUENCE</scope>
    <source>
        <strain evidence="3">TK_41</strain>
    </source>
</reference>
<dbReference type="PANTHER" id="PTHR33365">
    <property type="entry name" value="YALI0B05434P"/>
    <property type="match status" value="1"/>
</dbReference>
<name>A0AA39CFR2_9EURO</name>
<evidence type="ECO:0000256" key="1">
    <source>
        <dbReference type="ARBA" id="ARBA00004685"/>
    </source>
</evidence>
<dbReference type="PANTHER" id="PTHR33365:SF4">
    <property type="entry name" value="CYCLOCHLOROTINE BIOSYNTHESIS PROTEIN O"/>
    <property type="match status" value="1"/>
</dbReference>
<gene>
    <name evidence="3" type="ORF">H2200_008934</name>
</gene>
<evidence type="ECO:0000313" key="4">
    <source>
        <dbReference type="Proteomes" id="UP001172673"/>
    </source>
</evidence>